<feature type="compositionally biased region" description="Basic and acidic residues" evidence="20">
    <location>
        <begin position="1334"/>
        <end position="1353"/>
    </location>
</feature>
<dbReference type="GO" id="GO:0005096">
    <property type="term" value="F:GTPase activator activity"/>
    <property type="evidence" value="ECO:0007669"/>
    <property type="project" value="UniProtKB-KW"/>
</dbReference>
<dbReference type="SMART" id="SM00406">
    <property type="entry name" value="IGv"/>
    <property type="match status" value="1"/>
</dbReference>
<evidence type="ECO:0000256" key="17">
    <source>
        <dbReference type="ARBA" id="ARBA00023319"/>
    </source>
</evidence>
<comment type="subunit">
    <text evidence="19">Interacts with the ninth PDZ domain of MPDZ. Interacts with the first PDZ domain of PARD3. The association between PARD3 and PARD6B probably disrupts this interaction. Interacts with ITGAL (via I-domain). Interacts with CD151.</text>
</comment>
<dbReference type="InterPro" id="IPR051576">
    <property type="entry name" value="PX-Rho_GAP"/>
</dbReference>
<keyword evidence="9 21" id="KW-0812">Transmembrane</keyword>
<dbReference type="GO" id="GO:0046983">
    <property type="term" value="F:protein dimerization activity"/>
    <property type="evidence" value="ECO:0007669"/>
    <property type="project" value="InterPro"/>
</dbReference>
<evidence type="ECO:0000256" key="15">
    <source>
        <dbReference type="ARBA" id="ARBA00023157"/>
    </source>
</evidence>
<comment type="subcellular location">
    <subcellularLocation>
        <location evidence="2">Cell junction</location>
        <location evidence="2">Tight junction</location>
    </subcellularLocation>
    <subcellularLocation>
        <location evidence="1">Cell membrane</location>
        <topology evidence="1">Single-pass type I membrane protein</topology>
    </subcellularLocation>
</comment>
<keyword evidence="17" id="KW-0393">Immunoglobulin domain</keyword>
<dbReference type="Gene3D" id="1.10.555.10">
    <property type="entry name" value="Rho GTPase activation protein"/>
    <property type="match status" value="1"/>
</dbReference>
<feature type="compositionally biased region" description="Low complexity" evidence="20">
    <location>
        <begin position="1116"/>
        <end position="1129"/>
    </location>
</feature>
<dbReference type="SMART" id="SM00408">
    <property type="entry name" value="IGc2"/>
    <property type="match status" value="2"/>
</dbReference>
<dbReference type="SUPFAM" id="SSF48726">
    <property type="entry name" value="Immunoglobulin"/>
    <property type="match status" value="2"/>
</dbReference>
<evidence type="ECO:0000259" key="24">
    <source>
        <dbReference type="PROSITE" id="PS50835"/>
    </source>
</evidence>
<keyword evidence="16" id="KW-0325">Glycoprotein</keyword>
<feature type="compositionally biased region" description="Pro residues" evidence="20">
    <location>
        <begin position="515"/>
        <end position="534"/>
    </location>
</feature>
<dbReference type="InterPro" id="IPR036638">
    <property type="entry name" value="HLH_DNA-bd_sf"/>
</dbReference>
<evidence type="ECO:0000256" key="4">
    <source>
        <dbReference type="ARBA" id="ARBA00016608"/>
    </source>
</evidence>
<dbReference type="PROSITE" id="PS50206">
    <property type="entry name" value="RHODANESE_3"/>
    <property type="match status" value="1"/>
</dbReference>
<evidence type="ECO:0000256" key="16">
    <source>
        <dbReference type="ARBA" id="ARBA00023180"/>
    </source>
</evidence>
<feature type="compositionally biased region" description="Basic and acidic residues" evidence="20">
    <location>
        <begin position="849"/>
        <end position="886"/>
    </location>
</feature>
<dbReference type="Pfam" id="PF13927">
    <property type="entry name" value="Ig_3"/>
    <property type="match status" value="1"/>
</dbReference>
<feature type="domain" description="Ig-like" evidence="24">
    <location>
        <begin position="1717"/>
        <end position="1810"/>
    </location>
</feature>
<dbReference type="InterPro" id="IPR011598">
    <property type="entry name" value="bHLH_dom"/>
</dbReference>
<feature type="region of interest" description="Disordered" evidence="20">
    <location>
        <begin position="1109"/>
        <end position="1141"/>
    </location>
</feature>
<dbReference type="PROSITE" id="PS50835">
    <property type="entry name" value="IG_LIKE"/>
    <property type="match status" value="2"/>
</dbReference>
<dbReference type="SMART" id="SM00409">
    <property type="entry name" value="IG"/>
    <property type="match status" value="2"/>
</dbReference>
<keyword evidence="6" id="KW-0343">GTPase activation</keyword>
<dbReference type="Pfam" id="PF07686">
    <property type="entry name" value="V-set"/>
    <property type="match status" value="1"/>
</dbReference>
<dbReference type="FunFam" id="2.60.40.10:FF:000342">
    <property type="entry name" value="Junctional adhesion molecule A"/>
    <property type="match status" value="1"/>
</dbReference>
<dbReference type="GO" id="GO:0005886">
    <property type="term" value="C:plasma membrane"/>
    <property type="evidence" value="ECO:0007669"/>
    <property type="project" value="UniProtKB-SubCell"/>
</dbReference>
<evidence type="ECO:0000256" key="18">
    <source>
        <dbReference type="ARBA" id="ARBA00030590"/>
    </source>
</evidence>
<keyword evidence="8" id="KW-0597">Phosphoprotein</keyword>
<dbReference type="SMART" id="SM00324">
    <property type="entry name" value="RhoGAP"/>
    <property type="match status" value="1"/>
</dbReference>
<dbReference type="PROSITE" id="PS50238">
    <property type="entry name" value="RHOGAP"/>
    <property type="match status" value="1"/>
</dbReference>
<dbReference type="EMBL" id="JAATJV010445500">
    <property type="protein sequence ID" value="MBZ3891128.1"/>
    <property type="molecule type" value="Genomic_DNA"/>
</dbReference>
<evidence type="ECO:0000256" key="7">
    <source>
        <dbReference type="ARBA" id="ARBA00022475"/>
    </source>
</evidence>
<dbReference type="InterPro" id="IPR013783">
    <property type="entry name" value="Ig-like_fold"/>
</dbReference>
<feature type="domain" description="Rhodanese" evidence="22">
    <location>
        <begin position="1576"/>
        <end position="1648"/>
    </location>
</feature>
<dbReference type="PANTHER" id="PTHR15729">
    <property type="entry name" value="CDC42 GTPASE-ACTIVATING PROTEIN"/>
    <property type="match status" value="1"/>
</dbReference>
<feature type="domain" description="BHLH" evidence="25">
    <location>
        <begin position="1343"/>
        <end position="1398"/>
    </location>
</feature>
<dbReference type="InterPro" id="IPR001763">
    <property type="entry name" value="Rhodanese-like_dom"/>
</dbReference>
<feature type="compositionally biased region" description="Acidic residues" evidence="20">
    <location>
        <begin position="422"/>
        <end position="438"/>
    </location>
</feature>
<keyword evidence="14 21" id="KW-0472">Membrane</keyword>
<evidence type="ECO:0000313" key="27">
    <source>
        <dbReference type="Proteomes" id="UP001166674"/>
    </source>
</evidence>
<evidence type="ECO:0000259" key="23">
    <source>
        <dbReference type="PROSITE" id="PS50238"/>
    </source>
</evidence>
<evidence type="ECO:0000256" key="8">
    <source>
        <dbReference type="ARBA" id="ARBA00022553"/>
    </source>
</evidence>
<dbReference type="InterPro" id="IPR013106">
    <property type="entry name" value="Ig_V-set"/>
</dbReference>
<keyword evidence="7" id="KW-1003">Cell membrane</keyword>
<feature type="compositionally biased region" description="Basic and acidic residues" evidence="20">
    <location>
        <begin position="820"/>
        <end position="842"/>
    </location>
</feature>
<feature type="transmembrane region" description="Helical" evidence="21">
    <location>
        <begin position="1818"/>
        <end position="1843"/>
    </location>
</feature>
<proteinExistence type="inferred from homology"/>
<feature type="region of interest" description="Disordered" evidence="20">
    <location>
        <begin position="678"/>
        <end position="918"/>
    </location>
</feature>
<dbReference type="SUPFAM" id="SSF56496">
    <property type="entry name" value="Fibrinogen C-terminal domain-like"/>
    <property type="match status" value="1"/>
</dbReference>
<dbReference type="InterPro" id="IPR003598">
    <property type="entry name" value="Ig_sub2"/>
</dbReference>
<dbReference type="InterPro" id="IPR008936">
    <property type="entry name" value="Rho_GTPase_activation_prot"/>
</dbReference>
<evidence type="ECO:0000256" key="20">
    <source>
        <dbReference type="SAM" id="MobiDB-lite"/>
    </source>
</evidence>
<feature type="domain" description="Rho-GAP" evidence="23">
    <location>
        <begin position="87"/>
        <end position="277"/>
    </location>
</feature>
<feature type="domain" description="Ig-like" evidence="24">
    <location>
        <begin position="1597"/>
        <end position="1707"/>
    </location>
</feature>
<dbReference type="Pfam" id="PF00620">
    <property type="entry name" value="RhoGAP"/>
    <property type="match status" value="1"/>
</dbReference>
<evidence type="ECO:0000259" key="25">
    <source>
        <dbReference type="PROSITE" id="PS50888"/>
    </source>
</evidence>
<feature type="region of interest" description="Disordered" evidence="20">
    <location>
        <begin position="1315"/>
        <end position="1353"/>
    </location>
</feature>
<evidence type="ECO:0000256" key="11">
    <source>
        <dbReference type="ARBA" id="ARBA00022737"/>
    </source>
</evidence>
<dbReference type="CDD" id="cd18924">
    <property type="entry name" value="bHLHzip_USF1"/>
    <property type="match status" value="1"/>
</dbReference>
<dbReference type="FunFam" id="2.60.40.10:FF:000906">
    <property type="entry name" value="Junctional adhesion molecule A"/>
    <property type="match status" value="1"/>
</dbReference>
<name>A0AA41NJ35_SCICA</name>
<dbReference type="GO" id="GO:0005923">
    <property type="term" value="C:bicellular tight junction"/>
    <property type="evidence" value="ECO:0007669"/>
    <property type="project" value="UniProtKB-SubCell"/>
</dbReference>
<dbReference type="PROSITE" id="PS50888">
    <property type="entry name" value="BHLH"/>
    <property type="match status" value="1"/>
</dbReference>
<evidence type="ECO:0000256" key="6">
    <source>
        <dbReference type="ARBA" id="ARBA00022468"/>
    </source>
</evidence>
<dbReference type="SUPFAM" id="SSF47459">
    <property type="entry name" value="HLH, helix-loop-helix DNA-binding domain"/>
    <property type="match status" value="1"/>
</dbReference>
<comment type="caution">
    <text evidence="26">The sequence shown here is derived from an EMBL/GenBank/DDBJ whole genome shotgun (WGS) entry which is preliminary data.</text>
</comment>
<dbReference type="InterPro" id="IPR007110">
    <property type="entry name" value="Ig-like_dom"/>
</dbReference>
<feature type="region of interest" description="Disordered" evidence="20">
    <location>
        <begin position="511"/>
        <end position="587"/>
    </location>
</feature>
<feature type="compositionally biased region" description="Low complexity" evidence="20">
    <location>
        <begin position="570"/>
        <end position="582"/>
    </location>
</feature>
<evidence type="ECO:0000256" key="13">
    <source>
        <dbReference type="ARBA" id="ARBA00022989"/>
    </source>
</evidence>
<evidence type="ECO:0000256" key="9">
    <source>
        <dbReference type="ARBA" id="ARBA00022692"/>
    </source>
</evidence>
<dbReference type="Proteomes" id="UP001166674">
    <property type="component" value="Unassembled WGS sequence"/>
</dbReference>
<evidence type="ECO:0000256" key="2">
    <source>
        <dbReference type="ARBA" id="ARBA00004435"/>
    </source>
</evidence>
<keyword evidence="10" id="KW-0732">Signal</keyword>
<evidence type="ECO:0000256" key="1">
    <source>
        <dbReference type="ARBA" id="ARBA00004251"/>
    </source>
</evidence>
<dbReference type="CDD" id="cd20950">
    <property type="entry name" value="IgI_2_JAM1"/>
    <property type="match status" value="1"/>
</dbReference>
<dbReference type="Gene3D" id="2.60.40.10">
    <property type="entry name" value="Immunoglobulins"/>
    <property type="match status" value="2"/>
</dbReference>
<dbReference type="InterPro" id="IPR036873">
    <property type="entry name" value="Rhodanese-like_dom_sf"/>
</dbReference>
<gene>
    <name evidence="26" type="ORF">SUZIE_211410</name>
</gene>
<dbReference type="InterPro" id="IPR036179">
    <property type="entry name" value="Ig-like_dom_sf"/>
</dbReference>
<evidence type="ECO:0000256" key="3">
    <source>
        <dbReference type="ARBA" id="ARBA00008637"/>
    </source>
</evidence>
<evidence type="ECO:0000256" key="12">
    <source>
        <dbReference type="ARBA" id="ARBA00022949"/>
    </source>
</evidence>
<reference evidence="26" key="1">
    <citation type="submission" date="2020-03" db="EMBL/GenBank/DDBJ databases">
        <title>Studies in the Genomics of Life Span.</title>
        <authorList>
            <person name="Glass D."/>
        </authorList>
    </citation>
    <scope>NUCLEOTIDE SEQUENCE</scope>
    <source>
        <strain evidence="26">SUZIE</strain>
        <tissue evidence="26">Muscle</tissue>
    </source>
</reference>
<feature type="compositionally biased region" description="Basic and acidic residues" evidence="20">
    <location>
        <begin position="370"/>
        <end position="380"/>
    </location>
</feature>
<feature type="region of interest" description="Disordered" evidence="20">
    <location>
        <begin position="359"/>
        <end position="466"/>
    </location>
</feature>
<keyword evidence="13 21" id="KW-1133">Transmembrane helix</keyword>
<keyword evidence="11" id="KW-0677">Repeat</keyword>
<evidence type="ECO:0000256" key="14">
    <source>
        <dbReference type="ARBA" id="ARBA00023136"/>
    </source>
</evidence>
<keyword evidence="27" id="KW-1185">Reference proteome</keyword>
<protein>
    <recommendedName>
        <fullName evidence="4">Junctional adhesion molecule A</fullName>
    </recommendedName>
    <alternativeName>
        <fullName evidence="18">Junctional adhesion molecule 1</fullName>
    </alternativeName>
</protein>
<feature type="compositionally biased region" description="Basic and acidic residues" evidence="20">
    <location>
        <begin position="775"/>
        <end position="813"/>
    </location>
</feature>
<dbReference type="InterPro" id="IPR000198">
    <property type="entry name" value="RhoGAP_dom"/>
</dbReference>
<evidence type="ECO:0000256" key="5">
    <source>
        <dbReference type="ARBA" id="ARBA00022427"/>
    </source>
</evidence>
<organism evidence="26 27">
    <name type="scientific">Sciurus carolinensis</name>
    <name type="common">Eastern gray squirrel</name>
    <dbReference type="NCBI Taxonomy" id="30640"/>
    <lineage>
        <taxon>Eukaryota</taxon>
        <taxon>Metazoa</taxon>
        <taxon>Chordata</taxon>
        <taxon>Craniata</taxon>
        <taxon>Vertebrata</taxon>
        <taxon>Euteleostomi</taxon>
        <taxon>Mammalia</taxon>
        <taxon>Eutheria</taxon>
        <taxon>Euarchontoglires</taxon>
        <taxon>Glires</taxon>
        <taxon>Rodentia</taxon>
        <taxon>Sciuromorpha</taxon>
        <taxon>Sciuridae</taxon>
        <taxon>Sciurinae</taxon>
        <taxon>Sciurini</taxon>
        <taxon>Sciurus</taxon>
    </lineage>
</organism>
<dbReference type="Gene3D" id="4.10.280.10">
    <property type="entry name" value="Helix-loop-helix DNA-binding domain"/>
    <property type="match status" value="1"/>
</dbReference>
<dbReference type="SMART" id="SM00353">
    <property type="entry name" value="HLH"/>
    <property type="match status" value="1"/>
</dbReference>
<feature type="region of interest" description="Disordered" evidence="20">
    <location>
        <begin position="1072"/>
        <end position="1092"/>
    </location>
</feature>
<dbReference type="PANTHER" id="PTHR15729:SF12">
    <property type="entry name" value="RHO GTPASE-ACTIVATING PROTEIN 30"/>
    <property type="match status" value="1"/>
</dbReference>
<accession>A0AA41NJ35</accession>
<comment type="similarity">
    <text evidence="3">Belongs to the immunoglobulin superfamily.</text>
</comment>
<dbReference type="GO" id="GO:0003008">
    <property type="term" value="P:system process"/>
    <property type="evidence" value="ECO:0007669"/>
    <property type="project" value="UniProtKB-ARBA"/>
</dbReference>
<evidence type="ECO:0000313" key="26">
    <source>
        <dbReference type="EMBL" id="MBZ3891128.1"/>
    </source>
</evidence>
<dbReference type="GO" id="GO:0030154">
    <property type="term" value="P:cell differentiation"/>
    <property type="evidence" value="ECO:0007669"/>
    <property type="project" value="UniProtKB-ARBA"/>
</dbReference>
<dbReference type="SUPFAM" id="SSF52821">
    <property type="entry name" value="Rhodanese/Cell cycle control phosphatase"/>
    <property type="match status" value="1"/>
</dbReference>
<keyword evidence="12" id="KW-0965">Cell junction</keyword>
<evidence type="ECO:0000256" key="21">
    <source>
        <dbReference type="SAM" id="Phobius"/>
    </source>
</evidence>
<dbReference type="SUPFAM" id="SSF48350">
    <property type="entry name" value="GTPase activation domain, GAP"/>
    <property type="match status" value="1"/>
</dbReference>
<dbReference type="Pfam" id="PF00010">
    <property type="entry name" value="HLH"/>
    <property type="match status" value="1"/>
</dbReference>
<dbReference type="GO" id="GO:0007264">
    <property type="term" value="P:small GTPase-mediated signal transduction"/>
    <property type="evidence" value="ECO:0007669"/>
    <property type="project" value="TreeGrafter"/>
</dbReference>
<dbReference type="InterPro" id="IPR036056">
    <property type="entry name" value="Fibrinogen-like_C"/>
</dbReference>
<sequence length="2048" mass="222862">MKSRQKGKKKGSSKERVFGCDLQEHLQHSGQEGKEANLECGWFYHTLFHKELRMTSKTQHYKNIGQITEAFGLKGKQEDQYIEICIRRFSMVLIVPQVLKSCAEFVEEYGVVDGIYRLSGVSSNIQKLRQEFEAERKPDLRRDVYLQDIHCVSSLCKAYFRELPDPLLTYRLYDKFAEAVAVQLEPERLVKILEVLRELPVPNCRTLEFLMRHLVHMASFSAQTNMHARNLAIVWAPNLLRSKDIEASGFNGTAAFMEVRVQSIVVEFILTHVDQLFGGAALSGGEVDSGWQSLPGTRASGSPEDLMPRSLPYHLPSILQAGDGPPQIRPYHTIIEIAEHKRKGSLKVRKWRSIFNLGRSGHDTKRKLPRGTEDREDKSNKGTLRPAKSMDSLSAAAGASDEPEGLVVPSSPRPSPLLPESLENDSTETVEGEQEPEAEALGGTNSEPGTPRAGRSAIRTGGSSRAERCVGVHISDPYNVNLPLHITSILNVPPNIISNVSLTRLTRGLECPALQPRPSPASGPGPGPGLGPGPPDEKLEASPAPGPLTDSGPADMTPALEDSLSQEVQDSFSFLEDSSSSEPEWVGAEDGEVAKAGATGAAFSPGEDDPGMGYLEELLGVGPQVEEFSVEPPLDDLSLDEAQYVLAPSCCSLDSSDSRPELEEENGEEVFLSAYDDLSPLLEPNPQNWEGAGNLEEEAAGCGRQDSRKAREEQACCEIGEDKEAEPGSIFGNREEAEESPETEMGVGKTDEEEEKANGSQEVMIILEEGSGEETEIKGKNSEGQKEVESTKEAKGVEVRREQDKDKEKKTEIEGEEAEQERKGAPVEARRDSEDGAQEHLVSEGSWEVVHKQEAERGREDEVKGQRKNENHKVREDQGHGEDNRSPEAAVDGGDGEAIREWESGDGEAEGEQKDGGDHLEERTLFEGPGIESLVVCSTKESNAQSSEMEQAASQPLLTEGMEPQGQPCSEGCDVCPCALNSVGGVGMRLTSTLVQVQQVRSVPVVPPKPQFAKTPSAMCSKIHVAPANPCPRPGRLDGTLGERAWGSRASRSSWRNGGSLSFDAAVALARDRQRTEAQGIRRTQTCTGGGDYSIIPRTSPCSLVSDHSPRPLSCLELPPEGSEGSGPPTRFSLPPREPQTPVPFTSLQRRSYAFEAQANPGKGAVATGEDPTSVAIASIQSAATFPDPNVKYVFRTENGGQVMYRVIQVSEGQLDGQTEGTGAISGYPATQSMTQAVIQGAFTSDDAVDTEGTAAETHYTYFPSTAVGDGAGGTTSGSTAAVVTTQGSEALLGQATPPGTGQFFVMMSPQEVLQGGSQRSIAPRTHPYSPKSEAPRTTRDEKRRAQHNEVERRRRDKINNWIVQLSKIIPDCSMESTKSGQSKGGILSKACDYIQELRQSNHRLSEELQGLDQLQLDNDVLRQQQGFLQWDVERQQVLRTTVQEAVPLLPVPVWALEGREGEMLPTARGRAWAAFLRLTIAVRTMAAGTCEGDLGCPVLLVALGMCETPRVQVYVEGGVKGHDPRGPHAHPHPVRMLLVVGVQLHPLFIVSPLKVHLPSSSASTVSLPELRSLLTSGRARLFDVRSREEAAAGTIPGAVNIPGPLVLGKGTVHIPEPEVRVPENNPVKLPCSYSGFSSPRVEWKFVQGDTTSLVCYNSKITASYEDRVTFSPTGITFQSVTRKDNGMYTCMVSEEGGNNYGEDSIQLVVIVPPSKPTVNIPSSATIGNRAVLTCSEQDGSPPSEYTWFKDGVQMPTDPKNNRAFINSSYTLNQKSGELVFDPVSGSDTGEYTCQAQNGYGTPMKSEAVRMEAVELNVGGIVAAVLVTLILLGVLIFGIWFAYTRGYFDRTKKGTSSKKVIYSQPAARSENPGYYDIQAQHLGIWHVPNNSPMQNWRNGSLLRYRTTTGFFQHFGHNLFGLYQTYPVKYGLGKCWTDNGPAIPVVYDFGDAQKTASYYSPTGRKEFVVGFVQFRVFNNERAANALCAGVRVTGCNTEHHCIGGGGFFPEESPKQCGDFSSFDWNGYGAHIDFSSSEEITEAAVLLFYR</sequence>
<dbReference type="InterPro" id="IPR003599">
    <property type="entry name" value="Ig_sub"/>
</dbReference>
<keyword evidence="15" id="KW-1015">Disulfide bond</keyword>
<evidence type="ECO:0000256" key="19">
    <source>
        <dbReference type="ARBA" id="ARBA00046718"/>
    </source>
</evidence>
<evidence type="ECO:0000256" key="10">
    <source>
        <dbReference type="ARBA" id="ARBA00022729"/>
    </source>
</evidence>
<dbReference type="FunFam" id="1.10.555.10:FF:000002">
    <property type="entry name" value="rho GTPase-activating protein 32 isoform X1"/>
    <property type="match status" value="1"/>
</dbReference>
<keyword evidence="5" id="KW-0796">Tight junction</keyword>
<feature type="compositionally biased region" description="Basic and acidic residues" evidence="20">
    <location>
        <begin position="705"/>
        <end position="726"/>
    </location>
</feature>
<evidence type="ECO:0000259" key="22">
    <source>
        <dbReference type="PROSITE" id="PS50206"/>
    </source>
</evidence>